<evidence type="ECO:0000313" key="1">
    <source>
        <dbReference type="EMBL" id="ELY96638.1"/>
    </source>
</evidence>
<sequence length="93" mass="10336">MNEQEIKNEIVNTMLHKRIIGNSKAQVTTVVGRYAAIPSHAEGRAKELVDELVQEGIVERYGGSHRANIRLADADIAVEYLKKNDGDIPFGFD</sequence>
<comment type="caution">
    <text evidence="1">The sequence shown here is derived from an EMBL/GenBank/DDBJ whole genome shotgun (WGS) entry which is preliminary data.</text>
</comment>
<keyword evidence="2" id="KW-1185">Reference proteome</keyword>
<gene>
    <name evidence="1" type="ORF">C482_15458</name>
</gene>
<evidence type="ECO:0000313" key="2">
    <source>
        <dbReference type="Proteomes" id="UP000011693"/>
    </source>
</evidence>
<accession>M0AGZ0</accession>
<reference evidence="1 2" key="1">
    <citation type="journal article" date="2014" name="PLoS Genet.">
        <title>Phylogenetically driven sequencing of extremely halophilic archaea reveals strategies for static and dynamic osmo-response.</title>
        <authorList>
            <person name="Becker E.A."/>
            <person name="Seitzer P.M."/>
            <person name="Tritt A."/>
            <person name="Larsen D."/>
            <person name="Krusor M."/>
            <person name="Yao A.I."/>
            <person name="Wu D."/>
            <person name="Madern D."/>
            <person name="Eisen J.A."/>
            <person name="Darling A.E."/>
            <person name="Facciotti M.T."/>
        </authorList>
    </citation>
    <scope>NUCLEOTIDE SEQUENCE [LARGE SCALE GENOMIC DNA]</scope>
    <source>
        <strain evidence="1 2">JCM 10990</strain>
    </source>
</reference>
<dbReference type="OrthoDB" id="203241at2157"/>
<dbReference type="Proteomes" id="UP000011693">
    <property type="component" value="Unassembled WGS sequence"/>
</dbReference>
<name>M0AGZ0_9EURY</name>
<organism evidence="1 2">
    <name type="scientific">Natrialba chahannaoensis JCM 10990</name>
    <dbReference type="NCBI Taxonomy" id="1227492"/>
    <lineage>
        <taxon>Archaea</taxon>
        <taxon>Methanobacteriati</taxon>
        <taxon>Methanobacteriota</taxon>
        <taxon>Stenosarchaea group</taxon>
        <taxon>Halobacteria</taxon>
        <taxon>Halobacteriales</taxon>
        <taxon>Natrialbaceae</taxon>
        <taxon>Natrialba</taxon>
    </lineage>
</organism>
<dbReference type="RefSeq" id="WP_006168580.1">
    <property type="nucleotide sequence ID" value="NZ_AOIN01000082.1"/>
</dbReference>
<dbReference type="PATRIC" id="fig|1227492.4.peg.3067"/>
<protein>
    <submittedName>
        <fullName evidence="1">Uncharacterized protein</fullName>
    </submittedName>
</protein>
<dbReference type="AlphaFoldDB" id="M0AGZ0"/>
<dbReference type="EMBL" id="AOIN01000082">
    <property type="protein sequence ID" value="ELY96638.1"/>
    <property type="molecule type" value="Genomic_DNA"/>
</dbReference>
<proteinExistence type="predicted"/>